<evidence type="ECO:0000256" key="11">
    <source>
        <dbReference type="ARBA" id="ARBA00047430"/>
    </source>
</evidence>
<comment type="function">
    <text evidence="12">CaM-kinase II (CAMK2) is a prominent kinase in the central nervous system.</text>
</comment>
<dbReference type="CDD" id="cd14086">
    <property type="entry name" value="STKc_CaMKII"/>
    <property type="match status" value="1"/>
</dbReference>
<dbReference type="InterPro" id="IPR017441">
    <property type="entry name" value="Protein_kinase_ATP_BS"/>
</dbReference>
<evidence type="ECO:0000256" key="14">
    <source>
        <dbReference type="PROSITE-ProRule" id="PRU10141"/>
    </source>
</evidence>
<dbReference type="GO" id="GO:0005524">
    <property type="term" value="F:ATP binding"/>
    <property type="evidence" value="ECO:0007669"/>
    <property type="project" value="UniProtKB-UniRule"/>
</dbReference>
<dbReference type="STRING" id="8083.ENSXMAP00000028641"/>
<comment type="catalytic activity">
    <reaction evidence="11">
        <text>L-seryl-[protein] + ATP = O-phospho-L-seryl-[protein] + ADP + H(+)</text>
        <dbReference type="Rhea" id="RHEA:17989"/>
        <dbReference type="Rhea" id="RHEA-COMP:9863"/>
        <dbReference type="Rhea" id="RHEA-COMP:11604"/>
        <dbReference type="ChEBI" id="CHEBI:15378"/>
        <dbReference type="ChEBI" id="CHEBI:29999"/>
        <dbReference type="ChEBI" id="CHEBI:30616"/>
        <dbReference type="ChEBI" id="CHEBI:83421"/>
        <dbReference type="ChEBI" id="CHEBI:456216"/>
        <dbReference type="EC" id="2.7.11.17"/>
    </reaction>
</comment>
<accession>A0A3B5QEA1</accession>
<dbReference type="InterPro" id="IPR013543">
    <property type="entry name" value="Ca/CaM-dep_prot_kinase-assoc"/>
</dbReference>
<dbReference type="Gene3D" id="6.10.140.620">
    <property type="match status" value="1"/>
</dbReference>
<dbReference type="SMART" id="SM00220">
    <property type="entry name" value="S_TKc"/>
    <property type="match status" value="1"/>
</dbReference>
<dbReference type="PROSITE" id="PS50011">
    <property type="entry name" value="PROTEIN_KINASE_DOM"/>
    <property type="match status" value="1"/>
</dbReference>
<evidence type="ECO:0000256" key="15">
    <source>
        <dbReference type="SAM" id="MobiDB-lite"/>
    </source>
</evidence>
<evidence type="ECO:0000259" key="16">
    <source>
        <dbReference type="PROSITE" id="PS50011"/>
    </source>
</evidence>
<keyword evidence="8 14" id="KW-0067">ATP-binding</keyword>
<evidence type="ECO:0000256" key="12">
    <source>
        <dbReference type="ARBA" id="ARBA00056581"/>
    </source>
</evidence>
<dbReference type="GO" id="GO:0043226">
    <property type="term" value="C:organelle"/>
    <property type="evidence" value="ECO:0007669"/>
    <property type="project" value="UniProtKB-ARBA"/>
</dbReference>
<protein>
    <recommendedName>
        <fullName evidence="2">calcium/calmodulin-dependent protein kinase</fullName>
        <ecNumber evidence="2">2.7.11.17</ecNumber>
    </recommendedName>
</protein>
<evidence type="ECO:0000313" key="18">
    <source>
        <dbReference type="Proteomes" id="UP000002852"/>
    </source>
</evidence>
<keyword evidence="4" id="KW-0597">Phosphoprotein</keyword>
<evidence type="ECO:0000256" key="6">
    <source>
        <dbReference type="ARBA" id="ARBA00022741"/>
    </source>
</evidence>
<reference evidence="18" key="2">
    <citation type="journal article" date="2013" name="Nat. Genet.">
        <title>The genome of the platyfish, Xiphophorus maculatus, provides insights into evolutionary adaptation and several complex traits.</title>
        <authorList>
            <person name="Schartl M."/>
            <person name="Walter R.B."/>
            <person name="Shen Y."/>
            <person name="Garcia T."/>
            <person name="Catchen J."/>
            <person name="Amores A."/>
            <person name="Braasch I."/>
            <person name="Chalopin D."/>
            <person name="Volff J.N."/>
            <person name="Lesch K.P."/>
            <person name="Bisazza A."/>
            <person name="Minx P."/>
            <person name="Hillier L."/>
            <person name="Wilson R.K."/>
            <person name="Fuerstenberg S."/>
            <person name="Boore J."/>
            <person name="Searle S."/>
            <person name="Postlethwait J.H."/>
            <person name="Warren W.C."/>
        </authorList>
    </citation>
    <scope>NUCLEOTIDE SEQUENCE [LARGE SCALE GENOMIC DNA]</scope>
    <source>
        <strain evidence="18">JP 163 A</strain>
    </source>
</reference>
<dbReference type="PROSITE" id="PS00108">
    <property type="entry name" value="PROTEIN_KINASE_ST"/>
    <property type="match status" value="1"/>
</dbReference>
<dbReference type="FunFam" id="3.30.200.20:FF:000002">
    <property type="entry name" value="Calcium/calmodulin-dependent protein kinase type II subunit delta isoform 2"/>
    <property type="match status" value="1"/>
</dbReference>
<keyword evidence="18" id="KW-1185">Reference proteome</keyword>
<dbReference type="AlphaFoldDB" id="A0A3B5QEA1"/>
<evidence type="ECO:0000256" key="8">
    <source>
        <dbReference type="ARBA" id="ARBA00022840"/>
    </source>
</evidence>
<evidence type="ECO:0000256" key="5">
    <source>
        <dbReference type="ARBA" id="ARBA00022679"/>
    </source>
</evidence>
<dbReference type="SUPFAM" id="SSF56112">
    <property type="entry name" value="Protein kinase-like (PK-like)"/>
    <property type="match status" value="1"/>
</dbReference>
<evidence type="ECO:0000256" key="3">
    <source>
        <dbReference type="ARBA" id="ARBA00022527"/>
    </source>
</evidence>
<dbReference type="FunFam" id="1.10.510.10:FF:000001">
    <property type="entry name" value="Calcium/calmodulin-dependent protein kinase type II subunit delta"/>
    <property type="match status" value="1"/>
</dbReference>
<evidence type="ECO:0000256" key="10">
    <source>
        <dbReference type="ARBA" id="ARBA00047307"/>
    </source>
</evidence>
<dbReference type="GO" id="GO:0004683">
    <property type="term" value="F:calcium/calmodulin-dependent protein kinase activity"/>
    <property type="evidence" value="ECO:0007669"/>
    <property type="project" value="UniProtKB-EC"/>
</dbReference>
<dbReference type="InterPro" id="IPR000719">
    <property type="entry name" value="Prot_kinase_dom"/>
</dbReference>
<dbReference type="Gene3D" id="1.10.510.10">
    <property type="entry name" value="Transferase(Phosphotransferase) domain 1"/>
    <property type="match status" value="1"/>
</dbReference>
<keyword evidence="5" id="KW-0808">Transferase</keyword>
<comment type="subunit">
    <text evidence="13">CAMK2 is composed of four different chains: alpha, beta, gamma, and delta. The different isoforms assemble into homo- or heteromultimeric holoenzymes composed of 8 to 12 subunits.</text>
</comment>
<evidence type="ECO:0000256" key="13">
    <source>
        <dbReference type="ARBA" id="ARBA00064333"/>
    </source>
</evidence>
<dbReference type="InterPro" id="IPR008271">
    <property type="entry name" value="Ser/Thr_kinase_AS"/>
</dbReference>
<reference evidence="18" key="1">
    <citation type="submission" date="2012-01" db="EMBL/GenBank/DDBJ databases">
        <authorList>
            <person name="Walter R."/>
            <person name="Schartl M."/>
            <person name="Warren W."/>
        </authorList>
    </citation>
    <scope>NUCLEOTIDE SEQUENCE [LARGE SCALE GENOMIC DNA]</scope>
    <source>
        <strain evidence="18">JP 163 A</strain>
    </source>
</reference>
<evidence type="ECO:0000256" key="1">
    <source>
        <dbReference type="ARBA" id="ARBA00005354"/>
    </source>
</evidence>
<feature type="region of interest" description="Disordered" evidence="15">
    <location>
        <begin position="379"/>
        <end position="474"/>
    </location>
</feature>
<dbReference type="GO" id="GO:0005516">
    <property type="term" value="F:calmodulin binding"/>
    <property type="evidence" value="ECO:0007669"/>
    <property type="project" value="UniProtKB-KW"/>
</dbReference>
<evidence type="ECO:0000256" key="7">
    <source>
        <dbReference type="ARBA" id="ARBA00022777"/>
    </source>
</evidence>
<feature type="domain" description="Protein kinase" evidence="16">
    <location>
        <begin position="14"/>
        <end position="272"/>
    </location>
</feature>
<keyword evidence="9" id="KW-0112">Calmodulin-binding</keyword>
<dbReference type="PANTHER" id="PTHR24347">
    <property type="entry name" value="SERINE/THREONINE-PROTEIN KINASE"/>
    <property type="match status" value="1"/>
</dbReference>
<dbReference type="Gene3D" id="3.30.200.20">
    <property type="entry name" value="Phosphorylase Kinase, domain 1"/>
    <property type="match status" value="1"/>
</dbReference>
<dbReference type="Gene3D" id="3.10.450.50">
    <property type="match status" value="1"/>
</dbReference>
<reference evidence="17" key="3">
    <citation type="submission" date="2025-08" db="UniProtKB">
        <authorList>
            <consortium name="Ensembl"/>
        </authorList>
    </citation>
    <scope>IDENTIFICATION</scope>
    <source>
        <strain evidence="17">JP 163 A</strain>
    </source>
</reference>
<comment type="catalytic activity">
    <reaction evidence="10">
        <text>L-threonyl-[protein] + ATP = O-phospho-L-threonyl-[protein] + ADP + H(+)</text>
        <dbReference type="Rhea" id="RHEA:46608"/>
        <dbReference type="Rhea" id="RHEA-COMP:11060"/>
        <dbReference type="Rhea" id="RHEA-COMP:11605"/>
        <dbReference type="ChEBI" id="CHEBI:15378"/>
        <dbReference type="ChEBI" id="CHEBI:30013"/>
        <dbReference type="ChEBI" id="CHEBI:30616"/>
        <dbReference type="ChEBI" id="CHEBI:61977"/>
        <dbReference type="ChEBI" id="CHEBI:456216"/>
        <dbReference type="EC" id="2.7.11.17"/>
    </reaction>
</comment>
<keyword evidence="6 14" id="KW-0547">Nucleotide-binding</keyword>
<reference evidence="17" key="4">
    <citation type="submission" date="2025-09" db="UniProtKB">
        <authorList>
            <consortium name="Ensembl"/>
        </authorList>
    </citation>
    <scope>IDENTIFICATION</scope>
    <source>
        <strain evidence="17">JP 163 A</strain>
    </source>
</reference>
<evidence type="ECO:0000256" key="4">
    <source>
        <dbReference type="ARBA" id="ARBA00022553"/>
    </source>
</evidence>
<dbReference type="EC" id="2.7.11.17" evidence="2"/>
<feature type="compositionally biased region" description="Low complexity" evidence="15">
    <location>
        <begin position="452"/>
        <end position="466"/>
    </location>
</feature>
<dbReference type="Proteomes" id="UP000002852">
    <property type="component" value="Unassembled WGS sequence"/>
</dbReference>
<evidence type="ECO:0000313" key="17">
    <source>
        <dbReference type="Ensembl" id="ENSXMAP00000028641.1"/>
    </source>
</evidence>
<feature type="compositionally biased region" description="Low complexity" evidence="15">
    <location>
        <begin position="410"/>
        <end position="420"/>
    </location>
</feature>
<name>A0A3B5QEA1_XIPMA</name>
<dbReference type="Pfam" id="PF08332">
    <property type="entry name" value="CaMKII_AD"/>
    <property type="match status" value="1"/>
</dbReference>
<dbReference type="Pfam" id="PF00069">
    <property type="entry name" value="Pkinase"/>
    <property type="match status" value="1"/>
</dbReference>
<sequence length="616" mass="68206">MATTATSTRFTDEYQLYEELGKGAFSVVRRCVKKSSGQEYAAKIINTKKLSARDHQKLEREARICRLLKHPNIVRLHDSISEEGFHYLVFDLVTGGELFEDIVAREYYSEADASHCISQILESVNHIHQHDIVHRDLKPENLLLASKMKGAAVKLADFGLAIEVQGEQQAWFGFAGTPGYLSPEVLRKDPYGKPVDIWACGVILYILLVGYPPFWDEDQHKLYQQIKAGAYDFPSPEWDTVTPEAKNLINQMLTINPAKRITAEQALKHPWVCHRSTVASMMHRQETVECLRKFNARRKLKGAILTTMLVSRNFSVGRQHTNSAAAASSTASLAQEACKSLLNKKSDSAKPSTNNSKNSIVSAINALKDTNMAANAQMESQSTVVHNPPDGVKGSTESNATNDEEEMKADSSALSQSSAAEEMPPLLPSPQSSPAIPPHDVKRMAWNSTGNSSCPDSDQSQSSIPSAPLGGSTVATKSNIKLTRKQEIIKITEQLIEAINNGDFEAYTRICDPGLTSFEPEALGNLVEGMDFHKFYFENLLSKNNKPVHTTLLNPHVHLIGEDAACIAYIRLTQFVDSTGRPRSSQSEETRVWHRRDGKWLNVHFHCSGAPAAPLQ</sequence>
<feature type="binding site" evidence="14">
    <location>
        <position position="43"/>
    </location>
    <ligand>
        <name>ATP</name>
        <dbReference type="ChEBI" id="CHEBI:30616"/>
    </ligand>
</feature>
<dbReference type="PROSITE" id="PS00107">
    <property type="entry name" value="PROTEIN_KINASE_ATP"/>
    <property type="match status" value="1"/>
</dbReference>
<evidence type="ECO:0000256" key="2">
    <source>
        <dbReference type="ARBA" id="ARBA00012434"/>
    </source>
</evidence>
<keyword evidence="7" id="KW-0418">Kinase</keyword>
<evidence type="ECO:0000256" key="9">
    <source>
        <dbReference type="ARBA" id="ARBA00022860"/>
    </source>
</evidence>
<dbReference type="OMA" id="ECAQSVP"/>
<keyword evidence="3" id="KW-0723">Serine/threonine-protein kinase</keyword>
<dbReference type="Ensembl" id="ENSXMAT00000028399.1">
    <property type="protein sequence ID" value="ENSXMAP00000028641.1"/>
    <property type="gene ID" value="ENSXMAG00000027746.1"/>
</dbReference>
<organism evidence="17 18">
    <name type="scientific">Xiphophorus maculatus</name>
    <name type="common">Southern platyfish</name>
    <name type="synonym">Platypoecilus maculatus</name>
    <dbReference type="NCBI Taxonomy" id="8083"/>
    <lineage>
        <taxon>Eukaryota</taxon>
        <taxon>Metazoa</taxon>
        <taxon>Chordata</taxon>
        <taxon>Craniata</taxon>
        <taxon>Vertebrata</taxon>
        <taxon>Euteleostomi</taxon>
        <taxon>Actinopterygii</taxon>
        <taxon>Neopterygii</taxon>
        <taxon>Teleostei</taxon>
        <taxon>Neoteleostei</taxon>
        <taxon>Acanthomorphata</taxon>
        <taxon>Ovalentaria</taxon>
        <taxon>Atherinomorphae</taxon>
        <taxon>Cyprinodontiformes</taxon>
        <taxon>Poeciliidae</taxon>
        <taxon>Poeciliinae</taxon>
        <taxon>Xiphophorus</taxon>
    </lineage>
</organism>
<dbReference type="InParanoid" id="A0A3B5QEA1"/>
<dbReference type="GeneTree" id="ENSGT00940000156481"/>
<dbReference type="InterPro" id="IPR011009">
    <property type="entry name" value="Kinase-like_dom_sf"/>
</dbReference>
<comment type="similarity">
    <text evidence="1">Belongs to the protein kinase superfamily. CAMK Ser/Thr protein kinase family. CaMK subfamily.</text>
</comment>
<dbReference type="FunFam" id="3.10.450.50:FF:000001">
    <property type="entry name" value="calcium/calmodulin-dependent protein kinase type II subunit gamma isoform X1"/>
    <property type="match status" value="1"/>
</dbReference>
<dbReference type="InterPro" id="IPR032710">
    <property type="entry name" value="NTF2-like_dom_sf"/>
</dbReference>
<dbReference type="SUPFAM" id="SSF54427">
    <property type="entry name" value="NTF2-like"/>
    <property type="match status" value="1"/>
</dbReference>
<proteinExistence type="inferred from homology"/>